<organism evidence="1 2">
    <name type="scientific">Caerostris darwini</name>
    <dbReference type="NCBI Taxonomy" id="1538125"/>
    <lineage>
        <taxon>Eukaryota</taxon>
        <taxon>Metazoa</taxon>
        <taxon>Ecdysozoa</taxon>
        <taxon>Arthropoda</taxon>
        <taxon>Chelicerata</taxon>
        <taxon>Arachnida</taxon>
        <taxon>Araneae</taxon>
        <taxon>Araneomorphae</taxon>
        <taxon>Entelegynae</taxon>
        <taxon>Araneoidea</taxon>
        <taxon>Araneidae</taxon>
        <taxon>Caerostris</taxon>
    </lineage>
</organism>
<accession>A0AAV4RNI0</accession>
<name>A0AAV4RNI0_9ARAC</name>
<gene>
    <name evidence="1" type="ORF">CDAR_525331</name>
</gene>
<protein>
    <submittedName>
        <fullName evidence="1">Uncharacterized protein</fullName>
    </submittedName>
</protein>
<evidence type="ECO:0000313" key="1">
    <source>
        <dbReference type="EMBL" id="GIY21866.1"/>
    </source>
</evidence>
<dbReference type="EMBL" id="BPLQ01006355">
    <property type="protein sequence ID" value="GIY21866.1"/>
    <property type="molecule type" value="Genomic_DNA"/>
</dbReference>
<proteinExistence type="predicted"/>
<keyword evidence="2" id="KW-1185">Reference proteome</keyword>
<sequence length="116" mass="13512">MTCNNKSRLHVQKYAEKMKRCIKSQHCEMLQVLHVSADKQCNYWSYDLFSSHTGFYGFHIIIIIRLNFTMEIIPNQPDVCPKTLGQSSNGYDPLGDRYIADIAEQNLRDLYGCVCW</sequence>
<dbReference type="Proteomes" id="UP001054837">
    <property type="component" value="Unassembled WGS sequence"/>
</dbReference>
<dbReference type="AlphaFoldDB" id="A0AAV4RNI0"/>
<reference evidence="1 2" key="1">
    <citation type="submission" date="2021-06" db="EMBL/GenBank/DDBJ databases">
        <title>Caerostris darwini draft genome.</title>
        <authorList>
            <person name="Kono N."/>
            <person name="Arakawa K."/>
        </authorList>
    </citation>
    <scope>NUCLEOTIDE SEQUENCE [LARGE SCALE GENOMIC DNA]</scope>
</reference>
<evidence type="ECO:0000313" key="2">
    <source>
        <dbReference type="Proteomes" id="UP001054837"/>
    </source>
</evidence>
<comment type="caution">
    <text evidence="1">The sequence shown here is derived from an EMBL/GenBank/DDBJ whole genome shotgun (WGS) entry which is preliminary data.</text>
</comment>